<dbReference type="Gene3D" id="3.40.710.10">
    <property type="entry name" value="DD-peptidase/beta-lactamase superfamily"/>
    <property type="match status" value="1"/>
</dbReference>
<sequence>MKKNLLLLWLFLSLAGNAFGQEQYAKLNQWLENNVDEMGGRAILMVYQDGKIVYSHAVNQMNNRQKILGKLIASRQGKTADFSDYTPDSKQPIASCSKWLSAALVMTFVDEGKLKLTDTVGKFLPILSKNGKGAITIKQCLSHTTGILSPDLRENLKEMRAIKTMDEAIEQIAQYPMEGQAGKVFRYSNTGLQIAGAVIEKISGKSFETLFAERIALPLEMKNTDFGNAKVALPAGGASSTPNDYMNFLTMILNKGKFRGKQILSEKSIAEMQVNRITTEVKVAHSPAEAGGLGYGFGEWIMANGAISSPGLFGSFPWINNEKKYCAFLMTFYLKSEGRQEKYVELRKLVEASL</sequence>
<evidence type="ECO:0000313" key="3">
    <source>
        <dbReference type="EMBL" id="MEA5403962.1"/>
    </source>
</evidence>
<dbReference type="RefSeq" id="WP_323697249.1">
    <property type="nucleotide sequence ID" value="NZ_JAYGIL010000015.1"/>
</dbReference>
<reference evidence="3 4" key="1">
    <citation type="submission" date="2023-12" db="EMBL/GenBank/DDBJ databases">
        <title>Novel species of the genus Arcicella isolated from rivers.</title>
        <authorList>
            <person name="Lu H."/>
        </authorList>
    </citation>
    <scope>NUCLEOTIDE SEQUENCE [LARGE SCALE GENOMIC DNA]</scope>
    <source>
        <strain evidence="3 4">DC2W</strain>
    </source>
</reference>
<dbReference type="EC" id="3.1.1.103" evidence="3"/>
<name>A0ABU5S647_9BACT</name>
<feature type="domain" description="Beta-lactamase-related" evidence="2">
    <location>
        <begin position="42"/>
        <end position="336"/>
    </location>
</feature>
<feature type="chain" id="PRO_5045332877" evidence="1">
    <location>
        <begin position="21"/>
        <end position="354"/>
    </location>
</feature>
<keyword evidence="1" id="KW-0732">Signal</keyword>
<dbReference type="PANTHER" id="PTHR43283">
    <property type="entry name" value="BETA-LACTAMASE-RELATED"/>
    <property type="match status" value="1"/>
</dbReference>
<comment type="caution">
    <text evidence="3">The sequence shown here is derived from an EMBL/GenBank/DDBJ whole genome shotgun (WGS) entry which is preliminary data.</text>
</comment>
<dbReference type="InterPro" id="IPR050789">
    <property type="entry name" value="Diverse_Enzym_Activities"/>
</dbReference>
<accession>A0ABU5S647</accession>
<dbReference type="PANTHER" id="PTHR43283:SF3">
    <property type="entry name" value="BETA-LACTAMASE FAMILY PROTEIN (AFU_ORTHOLOGUE AFUA_5G07500)"/>
    <property type="match status" value="1"/>
</dbReference>
<dbReference type="GO" id="GO:0016787">
    <property type="term" value="F:hydrolase activity"/>
    <property type="evidence" value="ECO:0007669"/>
    <property type="project" value="UniProtKB-KW"/>
</dbReference>
<dbReference type="Pfam" id="PF00144">
    <property type="entry name" value="Beta-lactamase"/>
    <property type="match status" value="1"/>
</dbReference>
<evidence type="ECO:0000256" key="1">
    <source>
        <dbReference type="SAM" id="SignalP"/>
    </source>
</evidence>
<dbReference type="EMBL" id="JAYGIL010000015">
    <property type="protein sequence ID" value="MEA5403962.1"/>
    <property type="molecule type" value="Genomic_DNA"/>
</dbReference>
<evidence type="ECO:0000259" key="2">
    <source>
        <dbReference type="Pfam" id="PF00144"/>
    </source>
</evidence>
<dbReference type="InterPro" id="IPR001466">
    <property type="entry name" value="Beta-lactam-related"/>
</dbReference>
<proteinExistence type="predicted"/>
<feature type="signal peptide" evidence="1">
    <location>
        <begin position="1"/>
        <end position="20"/>
    </location>
</feature>
<protein>
    <submittedName>
        <fullName evidence="3">Serine hydrolase domain-containing protein</fullName>
        <ecNumber evidence="3">3.1.1.103</ecNumber>
    </submittedName>
</protein>
<keyword evidence="4" id="KW-1185">Reference proteome</keyword>
<evidence type="ECO:0000313" key="4">
    <source>
        <dbReference type="Proteomes" id="UP001303899"/>
    </source>
</evidence>
<dbReference type="Proteomes" id="UP001303899">
    <property type="component" value="Unassembled WGS sequence"/>
</dbReference>
<dbReference type="SUPFAM" id="SSF56601">
    <property type="entry name" value="beta-lactamase/transpeptidase-like"/>
    <property type="match status" value="1"/>
</dbReference>
<gene>
    <name evidence="3" type="ORF">VB776_13620</name>
</gene>
<dbReference type="InterPro" id="IPR012338">
    <property type="entry name" value="Beta-lactam/transpept-like"/>
</dbReference>
<keyword evidence="3" id="KW-0378">Hydrolase</keyword>
<organism evidence="3 4">
    <name type="scientific">Arcicella gelida</name>
    <dbReference type="NCBI Taxonomy" id="2984195"/>
    <lineage>
        <taxon>Bacteria</taxon>
        <taxon>Pseudomonadati</taxon>
        <taxon>Bacteroidota</taxon>
        <taxon>Cytophagia</taxon>
        <taxon>Cytophagales</taxon>
        <taxon>Flectobacillaceae</taxon>
        <taxon>Arcicella</taxon>
    </lineage>
</organism>